<proteinExistence type="predicted"/>
<organism evidence="3 4">
    <name type="scientific">Plasmodiophora brassicae</name>
    <name type="common">Clubroot disease agent</name>
    <dbReference type="NCBI Taxonomy" id="37360"/>
    <lineage>
        <taxon>Eukaryota</taxon>
        <taxon>Sar</taxon>
        <taxon>Rhizaria</taxon>
        <taxon>Endomyxa</taxon>
        <taxon>Phytomyxea</taxon>
        <taxon>Plasmodiophorida</taxon>
        <taxon>Plasmodiophoridae</taxon>
        <taxon>Plasmodiophora</taxon>
    </lineage>
</organism>
<reference evidence="3 4" key="1">
    <citation type="submission" date="2018-03" db="EMBL/GenBank/DDBJ databases">
        <authorList>
            <person name="Fogelqvist J."/>
        </authorList>
    </citation>
    <scope>NUCLEOTIDE SEQUENCE [LARGE SCALE GENOMIC DNA]</scope>
</reference>
<accession>A0A3P3YPF0</accession>
<evidence type="ECO:0000256" key="2">
    <source>
        <dbReference type="SAM" id="Phobius"/>
    </source>
</evidence>
<keyword evidence="3" id="KW-0496">Mitochondrion</keyword>
<feature type="region of interest" description="Disordered" evidence="1">
    <location>
        <begin position="38"/>
        <end position="71"/>
    </location>
</feature>
<dbReference type="Proteomes" id="UP000290189">
    <property type="component" value="Unassembled WGS sequence"/>
</dbReference>
<feature type="transmembrane region" description="Helical" evidence="2">
    <location>
        <begin position="14"/>
        <end position="34"/>
    </location>
</feature>
<evidence type="ECO:0000313" key="4">
    <source>
        <dbReference type="Proteomes" id="UP000290189"/>
    </source>
</evidence>
<dbReference type="EMBL" id="OVEO01000018">
    <property type="protein sequence ID" value="SPR01680.1"/>
    <property type="molecule type" value="Genomic_DNA"/>
</dbReference>
<keyword evidence="2" id="KW-1133">Transmembrane helix</keyword>
<protein>
    <submittedName>
        <fullName evidence="3">Uncharacterized protein</fullName>
    </submittedName>
</protein>
<keyword evidence="2" id="KW-0812">Transmembrane</keyword>
<evidence type="ECO:0000256" key="1">
    <source>
        <dbReference type="SAM" id="MobiDB-lite"/>
    </source>
</evidence>
<feature type="compositionally biased region" description="Basic and acidic residues" evidence="1">
    <location>
        <begin position="46"/>
        <end position="60"/>
    </location>
</feature>
<name>A0A3P3YPF0_PLABS</name>
<keyword evidence="2" id="KW-0472">Membrane</keyword>
<dbReference type="AlphaFoldDB" id="A0A3P3YPF0"/>
<geneLocation type="mitochondrion" evidence="3"/>
<gene>
    <name evidence="3" type="ORF">PLBR_LOCUS8895</name>
</gene>
<evidence type="ECO:0000313" key="3">
    <source>
        <dbReference type="EMBL" id="SPR01680.1"/>
    </source>
</evidence>
<sequence>MGCAAKAFQTVKRFWILMLVMGAVTVIITLVLLGSKRPASAGGKSRPYDDEWYQKSRSQEQRYQQNGHRRRERLFHRQQTSGAEKTYRQVMAAAKASKSMSKLHAVFLDGVARGARLNLKEWSRSMTLEELCQFIAGKPGAKYRQTTLLVHPDKFDAKRVPENEREFRTELFEVLSAKKKEQEQSGRHP</sequence>